<dbReference type="EMBL" id="BMWW01000001">
    <property type="protein sequence ID" value="GGY73461.1"/>
    <property type="molecule type" value="Genomic_DNA"/>
</dbReference>
<organism evidence="1 2">
    <name type="scientific">Pseudoduganella plicata</name>
    <dbReference type="NCBI Taxonomy" id="321984"/>
    <lineage>
        <taxon>Bacteria</taxon>
        <taxon>Pseudomonadati</taxon>
        <taxon>Pseudomonadota</taxon>
        <taxon>Betaproteobacteria</taxon>
        <taxon>Burkholderiales</taxon>
        <taxon>Oxalobacteraceae</taxon>
        <taxon>Telluria group</taxon>
        <taxon>Pseudoduganella</taxon>
    </lineage>
</organism>
<sequence length="70" mass="7457">MAPNAPETLALLRVPLPDALPGTPPFAPLPADAWALRRGRAAVSINVPQAHATIDEEAREASRKHCDNPI</sequence>
<protein>
    <submittedName>
        <fullName evidence="1">Uncharacterized protein</fullName>
    </submittedName>
</protein>
<evidence type="ECO:0000313" key="2">
    <source>
        <dbReference type="Proteomes" id="UP000619512"/>
    </source>
</evidence>
<comment type="caution">
    <text evidence="1">The sequence shown here is derived from an EMBL/GenBank/DDBJ whole genome shotgun (WGS) entry which is preliminary data.</text>
</comment>
<name>A0AA88C6C9_9BURK</name>
<proteinExistence type="predicted"/>
<accession>A0AA88C6C9</accession>
<dbReference type="AlphaFoldDB" id="A0AA88C6C9"/>
<gene>
    <name evidence="1" type="ORF">GCM10007388_01980</name>
</gene>
<dbReference type="Proteomes" id="UP000619512">
    <property type="component" value="Unassembled WGS sequence"/>
</dbReference>
<reference evidence="1" key="2">
    <citation type="submission" date="2022-12" db="EMBL/GenBank/DDBJ databases">
        <authorList>
            <person name="Sun Q."/>
            <person name="Kim S."/>
        </authorList>
    </citation>
    <scope>NUCLEOTIDE SEQUENCE</scope>
    <source>
        <strain evidence="1">KCTC 12344</strain>
    </source>
</reference>
<reference evidence="1" key="1">
    <citation type="journal article" date="2014" name="Int. J. Syst. Evol. Microbiol.">
        <title>Complete genome sequence of Corynebacterium casei LMG S-19264T (=DSM 44701T), isolated from a smear-ripened cheese.</title>
        <authorList>
            <consortium name="US DOE Joint Genome Institute (JGI-PGF)"/>
            <person name="Walter F."/>
            <person name="Albersmeier A."/>
            <person name="Kalinowski J."/>
            <person name="Ruckert C."/>
        </authorList>
    </citation>
    <scope>NUCLEOTIDE SEQUENCE</scope>
    <source>
        <strain evidence="1">KCTC 12344</strain>
    </source>
</reference>
<evidence type="ECO:0000313" key="1">
    <source>
        <dbReference type="EMBL" id="GGY73461.1"/>
    </source>
</evidence>